<sequence>MGVDTTAVLGYGYRVECPHGTSNEEEVLEAAAKTCDFQIMTAGSRWSGDLEYYAVVKSIACNRAGAVQVGEQIVRVSDGWRKLDAFKDRHLLLIKEPRAWWLGTLFH</sequence>
<proteinExistence type="predicted"/>
<dbReference type="EMBL" id="LAZR01057519">
    <property type="protein sequence ID" value="KKK71911.1"/>
    <property type="molecule type" value="Genomic_DNA"/>
</dbReference>
<accession>A0A0F9AIC8</accession>
<dbReference type="AlphaFoldDB" id="A0A0F9AIC8"/>
<gene>
    <name evidence="1" type="ORF">LCGC14_2909170</name>
</gene>
<evidence type="ECO:0000313" key="1">
    <source>
        <dbReference type="EMBL" id="KKK71911.1"/>
    </source>
</evidence>
<name>A0A0F9AIC8_9ZZZZ</name>
<reference evidence="1" key="1">
    <citation type="journal article" date="2015" name="Nature">
        <title>Complex archaea that bridge the gap between prokaryotes and eukaryotes.</title>
        <authorList>
            <person name="Spang A."/>
            <person name="Saw J.H."/>
            <person name="Jorgensen S.L."/>
            <person name="Zaremba-Niedzwiedzka K."/>
            <person name="Martijn J."/>
            <person name="Lind A.E."/>
            <person name="van Eijk R."/>
            <person name="Schleper C."/>
            <person name="Guy L."/>
            <person name="Ettema T.J."/>
        </authorList>
    </citation>
    <scope>NUCLEOTIDE SEQUENCE</scope>
</reference>
<organism evidence="1">
    <name type="scientific">marine sediment metagenome</name>
    <dbReference type="NCBI Taxonomy" id="412755"/>
    <lineage>
        <taxon>unclassified sequences</taxon>
        <taxon>metagenomes</taxon>
        <taxon>ecological metagenomes</taxon>
    </lineage>
</organism>
<comment type="caution">
    <text evidence="1">The sequence shown here is derived from an EMBL/GenBank/DDBJ whole genome shotgun (WGS) entry which is preliminary data.</text>
</comment>
<protein>
    <submittedName>
        <fullName evidence="1">Uncharacterized protein</fullName>
    </submittedName>
</protein>